<dbReference type="AlphaFoldDB" id="A0A2V0PM11"/>
<evidence type="ECO:0000313" key="3">
    <source>
        <dbReference type="Proteomes" id="UP000247498"/>
    </source>
</evidence>
<dbReference type="STRING" id="307507.A0A2V0PM11"/>
<dbReference type="InterPro" id="IPR004179">
    <property type="entry name" value="Sec63-dom"/>
</dbReference>
<dbReference type="Gene3D" id="1.10.3380.10">
    <property type="entry name" value="Sec63 N-terminal domain-like domain"/>
    <property type="match status" value="1"/>
</dbReference>
<proteinExistence type="predicted"/>
<dbReference type="Pfam" id="PF02889">
    <property type="entry name" value="Sec63"/>
    <property type="match status" value="1"/>
</dbReference>
<dbReference type="OrthoDB" id="1688122at2759"/>
<dbReference type="Proteomes" id="UP000247498">
    <property type="component" value="Unassembled WGS sequence"/>
</dbReference>
<name>A0A2V0PM11_9CHLO</name>
<accession>A0A2V0PM11</accession>
<protein>
    <submittedName>
        <fullName evidence="2">U5 small nuclear ribonucleoprotein 200 kDa helicase</fullName>
    </submittedName>
</protein>
<feature type="domain" description="SEC63" evidence="1">
    <location>
        <begin position="53"/>
        <end position="97"/>
    </location>
</feature>
<dbReference type="Gene3D" id="1.10.10.10">
    <property type="entry name" value="Winged helix-like DNA-binding domain superfamily/Winged helix DNA-binding domain"/>
    <property type="match status" value="1"/>
</dbReference>
<comment type="caution">
    <text evidence="2">The sequence shown here is derived from an EMBL/GenBank/DDBJ whole genome shotgun (WGS) entry which is preliminary data.</text>
</comment>
<keyword evidence="2" id="KW-0347">Helicase</keyword>
<gene>
    <name evidence="2" type="ORF">Rsub_12005</name>
</gene>
<keyword evidence="2" id="KW-0067">ATP-binding</keyword>
<evidence type="ECO:0000259" key="1">
    <source>
        <dbReference type="Pfam" id="PF02889"/>
    </source>
</evidence>
<sequence>MLRSPEQYGVPLGALEGDPLLLERRLDLAHSAALVLDRHNLIRYDRRTGNFQPTDLGRIASHYYVTHTTLAAFADHLKPTMGDIELLRLFALADEFK</sequence>
<keyword evidence="2" id="KW-0687">Ribonucleoprotein</keyword>
<dbReference type="InParanoid" id="A0A2V0PM11"/>
<dbReference type="GO" id="GO:0004386">
    <property type="term" value="F:helicase activity"/>
    <property type="evidence" value="ECO:0007669"/>
    <property type="project" value="UniProtKB-KW"/>
</dbReference>
<evidence type="ECO:0000313" key="2">
    <source>
        <dbReference type="EMBL" id="GBF99113.1"/>
    </source>
</evidence>
<reference evidence="2 3" key="1">
    <citation type="journal article" date="2018" name="Sci. Rep.">
        <title>Raphidocelis subcapitata (=Pseudokirchneriella subcapitata) provides an insight into genome evolution and environmental adaptations in the Sphaeropleales.</title>
        <authorList>
            <person name="Suzuki S."/>
            <person name="Yamaguchi H."/>
            <person name="Nakajima N."/>
            <person name="Kawachi M."/>
        </authorList>
    </citation>
    <scope>NUCLEOTIDE SEQUENCE [LARGE SCALE GENOMIC DNA]</scope>
    <source>
        <strain evidence="2 3">NIES-35</strain>
    </source>
</reference>
<keyword evidence="2" id="KW-0378">Hydrolase</keyword>
<dbReference type="EMBL" id="BDRX01000146">
    <property type="protein sequence ID" value="GBF99113.1"/>
    <property type="molecule type" value="Genomic_DNA"/>
</dbReference>
<dbReference type="GO" id="GO:1990904">
    <property type="term" value="C:ribonucleoprotein complex"/>
    <property type="evidence" value="ECO:0007669"/>
    <property type="project" value="UniProtKB-KW"/>
</dbReference>
<keyword evidence="2" id="KW-0547">Nucleotide-binding</keyword>
<keyword evidence="3" id="KW-1185">Reference proteome</keyword>
<organism evidence="2 3">
    <name type="scientific">Raphidocelis subcapitata</name>
    <dbReference type="NCBI Taxonomy" id="307507"/>
    <lineage>
        <taxon>Eukaryota</taxon>
        <taxon>Viridiplantae</taxon>
        <taxon>Chlorophyta</taxon>
        <taxon>core chlorophytes</taxon>
        <taxon>Chlorophyceae</taxon>
        <taxon>CS clade</taxon>
        <taxon>Sphaeropleales</taxon>
        <taxon>Selenastraceae</taxon>
        <taxon>Raphidocelis</taxon>
    </lineage>
</organism>
<dbReference type="InterPro" id="IPR036388">
    <property type="entry name" value="WH-like_DNA-bd_sf"/>
</dbReference>